<evidence type="ECO:0000256" key="1">
    <source>
        <dbReference type="SAM" id="MobiDB-lite"/>
    </source>
</evidence>
<dbReference type="AlphaFoldDB" id="A0A1V0P4G6"/>
<organism evidence="2 3">
    <name type="scientific">Lactococcus lactis subsp. lactis</name>
    <name type="common">Streptococcus lactis</name>
    <dbReference type="NCBI Taxonomy" id="1360"/>
    <lineage>
        <taxon>Bacteria</taxon>
        <taxon>Bacillati</taxon>
        <taxon>Bacillota</taxon>
        <taxon>Bacilli</taxon>
        <taxon>Lactobacillales</taxon>
        <taxon>Streptococcaceae</taxon>
        <taxon>Lactococcus</taxon>
    </lineage>
</organism>
<dbReference type="Pfam" id="PF13155">
    <property type="entry name" value="Toprim_2"/>
    <property type="match status" value="1"/>
</dbReference>
<proteinExistence type="predicted"/>
<dbReference type="GO" id="GO:0008270">
    <property type="term" value="F:zinc ion binding"/>
    <property type="evidence" value="ECO:0007669"/>
    <property type="project" value="InterPro"/>
</dbReference>
<feature type="region of interest" description="Disordered" evidence="1">
    <location>
        <begin position="559"/>
        <end position="579"/>
    </location>
</feature>
<dbReference type="Gene3D" id="3.90.580.10">
    <property type="entry name" value="Zinc finger, CHC2-type domain"/>
    <property type="match status" value="1"/>
</dbReference>
<evidence type="ECO:0000313" key="3">
    <source>
        <dbReference type="Proteomes" id="UP000192095"/>
    </source>
</evidence>
<feature type="compositionally biased region" description="Basic and acidic residues" evidence="1">
    <location>
        <begin position="562"/>
        <end position="579"/>
    </location>
</feature>
<evidence type="ECO:0000313" key="2">
    <source>
        <dbReference type="EMBL" id="ARE21598.1"/>
    </source>
</evidence>
<dbReference type="InterPro" id="IPR036977">
    <property type="entry name" value="DNA_primase_Znf_CHC2"/>
</dbReference>
<gene>
    <name evidence="2" type="ORF">LLUC06_2056</name>
</gene>
<dbReference type="GO" id="GO:0006260">
    <property type="term" value="P:DNA replication"/>
    <property type="evidence" value="ECO:0007669"/>
    <property type="project" value="InterPro"/>
</dbReference>
<dbReference type="Proteomes" id="UP000192095">
    <property type="component" value="Chromosome"/>
</dbReference>
<name>A0A1V0P4G6_LACLL</name>
<accession>A0A1V0P4G6</accession>
<dbReference type="Gene3D" id="3.40.1360.10">
    <property type="match status" value="1"/>
</dbReference>
<dbReference type="RefSeq" id="WP_081213684.1">
    <property type="nucleotide sequence ID" value="NZ_CP015902.2"/>
</dbReference>
<reference evidence="2 3" key="1">
    <citation type="journal article" date="2017" name="BMC Genomics">
        <title>Comparative and functional genomics of the Lactococcus lactis taxon; insights into evolution and niche adaptation.</title>
        <authorList>
            <person name="Kelleher P."/>
            <person name="Bottacini F."/>
            <person name="Mahony J."/>
            <person name="Kilcawley K.N."/>
            <person name="van Sinderen D."/>
        </authorList>
    </citation>
    <scope>NUCLEOTIDE SEQUENCE [LARGE SCALE GENOMIC DNA]</scope>
    <source>
        <strain evidence="2 3">UC06</strain>
    </source>
</reference>
<sequence>MINYFTLTEEYFKYLQKKTNGEILWNKNEKRPYGLIMEVGKIDFYVPFTHDLRINRFPFLKDASYQVPSEQLGYSTAGLDFQHAIPIVQSDTEAGFILANQSVFPDQKFFVKNKETEIVNKFSKYVRDYEKYISTPLKDKAKENLGFNPKIYTYSTLQYFHKELGIEASQQLKNTQEFTHKPTQQISKKHANHSVQITDKMKQQAKNTSILDYVKYYGIPVRKTSGSEYELVDQKNVKFDIRKNLFKDYNPSSDAGGDIIDFAKYIDGVNFPQAIQKIVMVDGSGSFDFSSVQSQPFVMPQIFEEGSRLNEVMVYLVNERKLESSTVKKVAESGLIKQTKNKEVAFIWADGSEDVGITLQGTKPLDYRSDIKETGLGDFIKEFTWKVGIGTRGLEQPLETGKTETKALAEEAAQKFIKEQRLYKKQIWRNSTTGHGFNFRSGPTNLEVQGKMVFTEAAIDALSYFELKGHQFNKDTRVQYQSLEGLKDNILHKSMERYEKRYGRMPEEIILSVDNDEAGELFVKKVMSDKRIKEYQEKGGKVKRDKPSIRKDWNEQLQYVKSESRGHQQNKEVQRSTQL</sequence>
<dbReference type="SUPFAM" id="SSF57783">
    <property type="entry name" value="Zinc beta-ribbon"/>
    <property type="match status" value="1"/>
</dbReference>
<protein>
    <submittedName>
        <fullName evidence="2">Toprim domain-containing protein</fullName>
    </submittedName>
</protein>
<dbReference type="GO" id="GO:0003677">
    <property type="term" value="F:DNA binding"/>
    <property type="evidence" value="ECO:0007669"/>
    <property type="project" value="InterPro"/>
</dbReference>
<dbReference type="EMBL" id="CP015902">
    <property type="protein sequence ID" value="ARE21598.1"/>
    <property type="molecule type" value="Genomic_DNA"/>
</dbReference>